<dbReference type="EMBL" id="SODU01000001">
    <property type="protein sequence ID" value="TDW93148.1"/>
    <property type="molecule type" value="Genomic_DNA"/>
</dbReference>
<organism evidence="2 3">
    <name type="scientific">Kribbella pratensis</name>
    <dbReference type="NCBI Taxonomy" id="2512112"/>
    <lineage>
        <taxon>Bacteria</taxon>
        <taxon>Bacillati</taxon>
        <taxon>Actinomycetota</taxon>
        <taxon>Actinomycetes</taxon>
        <taxon>Propionibacteriales</taxon>
        <taxon>Kribbellaceae</taxon>
        <taxon>Kribbella</taxon>
    </lineage>
</organism>
<feature type="chain" id="PRO_5046446086" description="SipW-cognate class signal peptide" evidence="1">
    <location>
        <begin position="29"/>
        <end position="182"/>
    </location>
</feature>
<accession>A0ABY2FJ48</accession>
<dbReference type="RefSeq" id="WP_134126125.1">
    <property type="nucleotide sequence ID" value="NZ_SODU01000001.1"/>
</dbReference>
<name>A0ABY2FJ48_9ACTN</name>
<proteinExistence type="predicted"/>
<protein>
    <recommendedName>
        <fullName evidence="4">SipW-cognate class signal peptide</fullName>
    </recommendedName>
</protein>
<keyword evidence="1" id="KW-0732">Signal</keyword>
<evidence type="ECO:0008006" key="4">
    <source>
        <dbReference type="Google" id="ProtNLM"/>
    </source>
</evidence>
<feature type="signal peptide" evidence="1">
    <location>
        <begin position="1"/>
        <end position="28"/>
    </location>
</feature>
<sequence>MFKVLRKKRVAIPVAVFAVLAISGIAYAFWTTTGEGTAKGSTGTSTAMTITQDGTVTAMTPGSAAQPVNYTINNTASTPQYITTVTITKASVTYIGAAGAGTGTTAADHPAGAVAAVCTTGDFAVVQPDPVGLDLPVGPTAFTRSLTTTYQNKLSGTVAMINSASNQDDCKNTTLNLTITAA</sequence>
<evidence type="ECO:0000313" key="2">
    <source>
        <dbReference type="EMBL" id="TDW93148.1"/>
    </source>
</evidence>
<keyword evidence="3" id="KW-1185">Reference proteome</keyword>
<reference evidence="2 3" key="1">
    <citation type="submission" date="2019-03" db="EMBL/GenBank/DDBJ databases">
        <title>Genomic Encyclopedia of Type Strains, Phase III (KMG-III): the genomes of soil and plant-associated and newly described type strains.</title>
        <authorList>
            <person name="Whitman W."/>
        </authorList>
    </citation>
    <scope>NUCLEOTIDE SEQUENCE [LARGE SCALE GENOMIC DNA]</scope>
    <source>
        <strain evidence="2 3">VKMAc-2574</strain>
    </source>
</reference>
<evidence type="ECO:0000256" key="1">
    <source>
        <dbReference type="SAM" id="SignalP"/>
    </source>
</evidence>
<gene>
    <name evidence="2" type="ORF">EV137_0420</name>
</gene>
<dbReference type="Proteomes" id="UP000295060">
    <property type="component" value="Unassembled WGS sequence"/>
</dbReference>
<evidence type="ECO:0000313" key="3">
    <source>
        <dbReference type="Proteomes" id="UP000295060"/>
    </source>
</evidence>
<comment type="caution">
    <text evidence="2">The sequence shown here is derived from an EMBL/GenBank/DDBJ whole genome shotgun (WGS) entry which is preliminary data.</text>
</comment>